<proteinExistence type="predicted"/>
<dbReference type="RefSeq" id="WP_380703727.1">
    <property type="nucleotide sequence ID" value="NZ_JBHSAP010000009.1"/>
</dbReference>
<feature type="transmembrane region" description="Helical" evidence="1">
    <location>
        <begin position="33"/>
        <end position="54"/>
    </location>
</feature>
<organism evidence="2 3">
    <name type="scientific">Salinithrix halophila</name>
    <dbReference type="NCBI Taxonomy" id="1485204"/>
    <lineage>
        <taxon>Bacteria</taxon>
        <taxon>Bacillati</taxon>
        <taxon>Bacillota</taxon>
        <taxon>Bacilli</taxon>
        <taxon>Bacillales</taxon>
        <taxon>Thermoactinomycetaceae</taxon>
        <taxon>Salinithrix</taxon>
    </lineage>
</organism>
<keyword evidence="1" id="KW-1133">Transmembrane helix</keyword>
<evidence type="ECO:0000313" key="3">
    <source>
        <dbReference type="Proteomes" id="UP001595843"/>
    </source>
</evidence>
<sequence>MEGPRETGTKTLLKKRSVPAVSSCQGGFTYVELAVVMAVLVILIPVIFSLEYVMEKELKKGFYRHQLQAEVAQFTADVRNEVRRGRRFRLSSEGWLLFDLPSGDTVRYKQYRRRLIRSIRPSSERKFRGTTIVLQNVYFSGFEPDREGVWVETRLQNWHSDLSIRRYFRGRVSP</sequence>
<accession>A0ABV8JCG7</accession>
<name>A0ABV8JCG7_9BACL</name>
<evidence type="ECO:0000313" key="2">
    <source>
        <dbReference type="EMBL" id="MFC4076622.1"/>
    </source>
</evidence>
<keyword evidence="1" id="KW-0812">Transmembrane</keyword>
<protein>
    <submittedName>
        <fullName evidence="2">Tfp pilus assembly protein FimT/FimU</fullName>
    </submittedName>
</protein>
<dbReference type="Proteomes" id="UP001595843">
    <property type="component" value="Unassembled WGS sequence"/>
</dbReference>
<evidence type="ECO:0000256" key="1">
    <source>
        <dbReference type="SAM" id="Phobius"/>
    </source>
</evidence>
<dbReference type="EMBL" id="JBHSAP010000009">
    <property type="protein sequence ID" value="MFC4076622.1"/>
    <property type="molecule type" value="Genomic_DNA"/>
</dbReference>
<gene>
    <name evidence="2" type="ORF">ACFOUO_07345</name>
</gene>
<comment type="caution">
    <text evidence="2">The sequence shown here is derived from an EMBL/GenBank/DDBJ whole genome shotgun (WGS) entry which is preliminary data.</text>
</comment>
<reference evidence="3" key="1">
    <citation type="journal article" date="2019" name="Int. J. Syst. Evol. Microbiol.">
        <title>The Global Catalogue of Microorganisms (GCM) 10K type strain sequencing project: providing services to taxonomists for standard genome sequencing and annotation.</title>
        <authorList>
            <consortium name="The Broad Institute Genomics Platform"/>
            <consortium name="The Broad Institute Genome Sequencing Center for Infectious Disease"/>
            <person name="Wu L."/>
            <person name="Ma J."/>
        </authorList>
    </citation>
    <scope>NUCLEOTIDE SEQUENCE [LARGE SCALE GENOMIC DNA]</scope>
    <source>
        <strain evidence="3">IBRC-M 10813</strain>
    </source>
</reference>
<keyword evidence="1" id="KW-0472">Membrane</keyword>
<keyword evidence="3" id="KW-1185">Reference proteome</keyword>